<dbReference type="PANTHER" id="PTHR23407:SF1">
    <property type="entry name" value="5-FORMYLTETRAHYDROFOLATE CYCLO-LIGASE"/>
    <property type="match status" value="1"/>
</dbReference>
<evidence type="ECO:0000256" key="4">
    <source>
        <dbReference type="PIRSR" id="PIRSR006806-1"/>
    </source>
</evidence>
<keyword evidence="5" id="KW-0479">Metal-binding</keyword>
<proteinExistence type="inferred from homology"/>
<dbReference type="InterPro" id="IPR002698">
    <property type="entry name" value="FTHF_cligase"/>
</dbReference>
<evidence type="ECO:0000256" key="1">
    <source>
        <dbReference type="ARBA" id="ARBA00010638"/>
    </source>
</evidence>
<comment type="similarity">
    <text evidence="1 5">Belongs to the 5-formyltetrahydrofolate cyclo-ligase family.</text>
</comment>
<comment type="cofactor">
    <cofactor evidence="5">
        <name>Mg(2+)</name>
        <dbReference type="ChEBI" id="CHEBI:18420"/>
    </cofactor>
</comment>
<dbReference type="GO" id="GO:0046872">
    <property type="term" value="F:metal ion binding"/>
    <property type="evidence" value="ECO:0007669"/>
    <property type="project" value="UniProtKB-KW"/>
</dbReference>
<dbReference type="GO" id="GO:0030272">
    <property type="term" value="F:5-formyltetrahydrofolate cyclo-ligase activity"/>
    <property type="evidence" value="ECO:0007669"/>
    <property type="project" value="UniProtKB-EC"/>
</dbReference>
<protein>
    <recommendedName>
        <fullName evidence="5">5-formyltetrahydrofolate cyclo-ligase</fullName>
        <ecNumber evidence="5">6.3.3.2</ecNumber>
    </recommendedName>
</protein>
<reference evidence="6 7" key="1">
    <citation type="submission" date="2019-07" db="EMBL/GenBank/DDBJ databases">
        <title>Whole genome shotgun sequence of Aeromicrobium flavum NBRC 107625.</title>
        <authorList>
            <person name="Hosoyama A."/>
            <person name="Uohara A."/>
            <person name="Ohji S."/>
            <person name="Ichikawa N."/>
        </authorList>
    </citation>
    <scope>NUCLEOTIDE SEQUENCE [LARGE SCALE GENOMIC DNA]</scope>
    <source>
        <strain evidence="6 7">NBRC 107625</strain>
    </source>
</reference>
<dbReference type="Pfam" id="PF01812">
    <property type="entry name" value="5-FTHF_cyc-lig"/>
    <property type="match status" value="1"/>
</dbReference>
<dbReference type="AlphaFoldDB" id="A0A512HWF1"/>
<dbReference type="EMBL" id="BJZQ01000010">
    <property type="protein sequence ID" value="GEO89774.1"/>
    <property type="molecule type" value="Genomic_DNA"/>
</dbReference>
<dbReference type="InterPro" id="IPR037171">
    <property type="entry name" value="NagB/RpiA_transferase-like"/>
</dbReference>
<dbReference type="PIRSF" id="PIRSF006806">
    <property type="entry name" value="FTHF_cligase"/>
    <property type="match status" value="1"/>
</dbReference>
<dbReference type="PANTHER" id="PTHR23407">
    <property type="entry name" value="ATPASE INHIBITOR/5-FORMYLTETRAHYDROFOLATE CYCLO-LIGASE"/>
    <property type="match status" value="1"/>
</dbReference>
<name>A0A512HWF1_9ACTN</name>
<keyword evidence="5" id="KW-0460">Magnesium</keyword>
<dbReference type="SUPFAM" id="SSF100950">
    <property type="entry name" value="NagB/RpiA/CoA transferase-like"/>
    <property type="match status" value="1"/>
</dbReference>
<evidence type="ECO:0000256" key="2">
    <source>
        <dbReference type="ARBA" id="ARBA00022741"/>
    </source>
</evidence>
<sequence>MSASTAVEKVNLREALLTRRRARTPAERESAAEAIALHAAALPALARATRVAAYLSLPSEPGTGPLLAWLAGRDVPVLVPVGRADRSMDWVEHTAGAVESGPLGVPEPSGRPLGPGALATCGIALVPALAVDHAGNRLGRGAGYYDRALADFPGVVCALVHDDELLPHVPHEPHDRPVDLVLTPAGVFRPSRDRDV</sequence>
<dbReference type="GO" id="GO:0035999">
    <property type="term" value="P:tetrahydrofolate interconversion"/>
    <property type="evidence" value="ECO:0007669"/>
    <property type="project" value="TreeGrafter"/>
</dbReference>
<keyword evidence="3 4" id="KW-0067">ATP-binding</keyword>
<keyword evidence="7" id="KW-1185">Reference proteome</keyword>
<feature type="binding site" evidence="4">
    <location>
        <begin position="9"/>
        <end position="13"/>
    </location>
    <ligand>
        <name>ATP</name>
        <dbReference type="ChEBI" id="CHEBI:30616"/>
    </ligand>
</feature>
<dbReference type="Gene3D" id="3.40.50.10420">
    <property type="entry name" value="NagB/RpiA/CoA transferase-like"/>
    <property type="match status" value="1"/>
</dbReference>
<comment type="catalytic activity">
    <reaction evidence="5">
        <text>(6S)-5-formyl-5,6,7,8-tetrahydrofolate + ATP = (6R)-5,10-methenyltetrahydrofolate + ADP + phosphate</text>
        <dbReference type="Rhea" id="RHEA:10488"/>
        <dbReference type="ChEBI" id="CHEBI:30616"/>
        <dbReference type="ChEBI" id="CHEBI:43474"/>
        <dbReference type="ChEBI" id="CHEBI:57455"/>
        <dbReference type="ChEBI" id="CHEBI:57457"/>
        <dbReference type="ChEBI" id="CHEBI:456216"/>
        <dbReference type="EC" id="6.3.3.2"/>
    </reaction>
</comment>
<evidence type="ECO:0000313" key="6">
    <source>
        <dbReference type="EMBL" id="GEO89774.1"/>
    </source>
</evidence>
<evidence type="ECO:0000313" key="7">
    <source>
        <dbReference type="Proteomes" id="UP000321769"/>
    </source>
</evidence>
<feature type="binding site" evidence="4">
    <location>
        <position position="55"/>
    </location>
    <ligand>
        <name>substrate</name>
    </ligand>
</feature>
<dbReference type="GO" id="GO:0005524">
    <property type="term" value="F:ATP binding"/>
    <property type="evidence" value="ECO:0007669"/>
    <property type="project" value="UniProtKB-KW"/>
</dbReference>
<dbReference type="GO" id="GO:0009396">
    <property type="term" value="P:folic acid-containing compound biosynthetic process"/>
    <property type="evidence" value="ECO:0007669"/>
    <property type="project" value="TreeGrafter"/>
</dbReference>
<keyword evidence="2 4" id="KW-0547">Nucleotide-binding</keyword>
<dbReference type="NCBIfam" id="TIGR02727">
    <property type="entry name" value="MTHFS_bact"/>
    <property type="match status" value="1"/>
</dbReference>
<accession>A0A512HWF1</accession>
<dbReference type="Proteomes" id="UP000321769">
    <property type="component" value="Unassembled WGS sequence"/>
</dbReference>
<dbReference type="RefSeq" id="WP_146827645.1">
    <property type="nucleotide sequence ID" value="NZ_BAAAYQ010000001.1"/>
</dbReference>
<feature type="binding site" evidence="4">
    <location>
        <begin position="137"/>
        <end position="145"/>
    </location>
    <ligand>
        <name>ATP</name>
        <dbReference type="ChEBI" id="CHEBI:30616"/>
    </ligand>
</feature>
<dbReference type="OrthoDB" id="3242798at2"/>
<organism evidence="6 7">
    <name type="scientific">Aeromicrobium flavum</name>
    <dbReference type="NCBI Taxonomy" id="416568"/>
    <lineage>
        <taxon>Bacteria</taxon>
        <taxon>Bacillati</taxon>
        <taxon>Actinomycetota</taxon>
        <taxon>Actinomycetes</taxon>
        <taxon>Propionibacteriales</taxon>
        <taxon>Nocardioidaceae</taxon>
        <taxon>Aeromicrobium</taxon>
    </lineage>
</organism>
<dbReference type="EC" id="6.3.3.2" evidence="5"/>
<evidence type="ECO:0000256" key="5">
    <source>
        <dbReference type="RuleBase" id="RU361279"/>
    </source>
</evidence>
<comment type="caution">
    <text evidence="6">The sequence shown here is derived from an EMBL/GenBank/DDBJ whole genome shotgun (WGS) entry which is preliminary data.</text>
</comment>
<dbReference type="InterPro" id="IPR024185">
    <property type="entry name" value="FTHF_cligase-like_sf"/>
</dbReference>
<evidence type="ECO:0000256" key="3">
    <source>
        <dbReference type="ARBA" id="ARBA00022840"/>
    </source>
</evidence>
<gene>
    <name evidence="6" type="ORF">AFL01nite_21010</name>
</gene>
<feature type="binding site" evidence="4">
    <location>
        <position position="60"/>
    </location>
    <ligand>
        <name>substrate</name>
    </ligand>
</feature>